<comment type="caution">
    <text evidence="9">The sequence shown here is derived from an EMBL/GenBank/DDBJ whole genome shotgun (WGS) entry which is preliminary data.</text>
</comment>
<dbReference type="Proteomes" id="UP001220256">
    <property type="component" value="Unassembled WGS sequence"/>
</dbReference>
<accession>A0ABQ8WS49</accession>
<keyword evidence="3 7" id="KW-0812">Transmembrane</keyword>
<dbReference type="InterPro" id="IPR036259">
    <property type="entry name" value="MFS_trans_sf"/>
</dbReference>
<keyword evidence="5 7" id="KW-0472">Membrane</keyword>
<dbReference type="PROSITE" id="PS50850">
    <property type="entry name" value="MFS"/>
    <property type="match status" value="1"/>
</dbReference>
<organism evidence="9 10">
    <name type="scientific">Penicillium chrysogenum</name>
    <name type="common">Penicillium notatum</name>
    <dbReference type="NCBI Taxonomy" id="5076"/>
    <lineage>
        <taxon>Eukaryota</taxon>
        <taxon>Fungi</taxon>
        <taxon>Dikarya</taxon>
        <taxon>Ascomycota</taxon>
        <taxon>Pezizomycotina</taxon>
        <taxon>Eurotiomycetes</taxon>
        <taxon>Eurotiomycetidae</taxon>
        <taxon>Eurotiales</taxon>
        <taxon>Aspergillaceae</taxon>
        <taxon>Penicillium</taxon>
        <taxon>Penicillium chrysogenum species complex</taxon>
    </lineage>
</organism>
<dbReference type="InterPro" id="IPR020846">
    <property type="entry name" value="MFS_dom"/>
</dbReference>
<evidence type="ECO:0000256" key="2">
    <source>
        <dbReference type="ARBA" id="ARBA00007520"/>
    </source>
</evidence>
<feature type="transmembrane region" description="Helical" evidence="7">
    <location>
        <begin position="324"/>
        <end position="348"/>
    </location>
</feature>
<dbReference type="Pfam" id="PF07690">
    <property type="entry name" value="MFS_1"/>
    <property type="match status" value="1"/>
</dbReference>
<feature type="transmembrane region" description="Helical" evidence="7">
    <location>
        <begin position="238"/>
        <end position="258"/>
    </location>
</feature>
<feature type="domain" description="Major facilitator superfamily (MFS) profile" evidence="8">
    <location>
        <begin position="85"/>
        <end position="545"/>
    </location>
</feature>
<dbReference type="Gene3D" id="1.20.1250.20">
    <property type="entry name" value="MFS general substrate transporter like domains"/>
    <property type="match status" value="1"/>
</dbReference>
<proteinExistence type="inferred from homology"/>
<name>A0ABQ8WS49_PENCH</name>
<comment type="subcellular location">
    <subcellularLocation>
        <location evidence="1">Membrane</location>
        <topology evidence="1">Multi-pass membrane protein</topology>
    </subcellularLocation>
</comment>
<evidence type="ECO:0000256" key="4">
    <source>
        <dbReference type="ARBA" id="ARBA00022989"/>
    </source>
</evidence>
<keyword evidence="10" id="KW-1185">Reference proteome</keyword>
<feature type="transmembrane region" description="Helical" evidence="7">
    <location>
        <begin position="120"/>
        <end position="138"/>
    </location>
</feature>
<feature type="transmembrane region" description="Helical" evidence="7">
    <location>
        <begin position="150"/>
        <end position="169"/>
    </location>
</feature>
<dbReference type="PANTHER" id="PTHR23501:SF199">
    <property type="entry name" value="MFS EFFLUX TRANSPORTER INPD-RELATED"/>
    <property type="match status" value="1"/>
</dbReference>
<evidence type="ECO:0000256" key="6">
    <source>
        <dbReference type="SAM" id="MobiDB-lite"/>
    </source>
</evidence>
<evidence type="ECO:0000259" key="8">
    <source>
        <dbReference type="PROSITE" id="PS50850"/>
    </source>
</evidence>
<dbReference type="PRINTS" id="PR01036">
    <property type="entry name" value="TCRTETB"/>
</dbReference>
<dbReference type="PANTHER" id="PTHR23501">
    <property type="entry name" value="MAJOR FACILITATOR SUPERFAMILY"/>
    <property type="match status" value="1"/>
</dbReference>
<evidence type="ECO:0000256" key="7">
    <source>
        <dbReference type="SAM" id="Phobius"/>
    </source>
</evidence>
<protein>
    <submittedName>
        <fullName evidence="9">MFS toxin efflux pump</fullName>
    </submittedName>
</protein>
<dbReference type="CDD" id="cd17502">
    <property type="entry name" value="MFS_Azr1_MDR_like"/>
    <property type="match status" value="1"/>
</dbReference>
<evidence type="ECO:0000256" key="1">
    <source>
        <dbReference type="ARBA" id="ARBA00004141"/>
    </source>
</evidence>
<feature type="transmembrane region" description="Helical" evidence="7">
    <location>
        <begin position="451"/>
        <end position="474"/>
    </location>
</feature>
<sequence>MIESSSGASQPLVHHPSSQWPSNSECDASSAPQTPDPRRTHNGSGPGSSHQNDHIVPEEAKLPSSDERRDIRTPEYPPTWRLVIITISLFLAFFCTALDNTIIATAIPRITSQFHSLGDVGWYGSAYLLTTCSMTLIFGKMYTFYSCKWVYLISLGIFEIGSLVCGVTPTSVGLILGRAIAGLGSAGIESGSILVVAQTVPVARRPVYMGLFGTTFGIANVVGPLMGGALTDYLSWRWCFYINLPIGAVTGVFILCFFKTPQPVRQRAGIMEQLSQSDLVGMLFFLPGIICLLLALQWGEGNIPGGKPEKATIPPRLIANRNMWGAALFTFCVNASFMVFVFYIPIWLQGIKNVTATQSGIMTLPMILGMITMSLLSGILVTLTGYYTPFMLVSPVLSSVGAGLLSTLQVGSGHSQWIGYQALYGMGIGIGIQQSVISIQTVLSPDDMPSATAILMFMQTLGGTIFISIAQTIFHTSLLRNLRTEAPAVDAVAIARAGANSFRDQVDGDLIPAVLRAYNSAIVYAFYVAVAVGVLAIFGALPMKCISVKRKSPLSE</sequence>
<evidence type="ECO:0000256" key="3">
    <source>
        <dbReference type="ARBA" id="ARBA00022692"/>
    </source>
</evidence>
<feature type="transmembrane region" description="Helical" evidence="7">
    <location>
        <begin position="279"/>
        <end position="298"/>
    </location>
</feature>
<evidence type="ECO:0000256" key="5">
    <source>
        <dbReference type="ARBA" id="ARBA00023136"/>
    </source>
</evidence>
<dbReference type="EMBL" id="JAPVEB010000002">
    <property type="protein sequence ID" value="KAJ5275507.1"/>
    <property type="molecule type" value="Genomic_DNA"/>
</dbReference>
<feature type="compositionally biased region" description="Basic and acidic residues" evidence="6">
    <location>
        <begin position="51"/>
        <end position="73"/>
    </location>
</feature>
<feature type="transmembrane region" description="Helical" evidence="7">
    <location>
        <begin position="360"/>
        <end position="380"/>
    </location>
</feature>
<feature type="transmembrane region" description="Helical" evidence="7">
    <location>
        <begin position="207"/>
        <end position="226"/>
    </location>
</feature>
<feature type="transmembrane region" description="Helical" evidence="7">
    <location>
        <begin position="521"/>
        <end position="541"/>
    </location>
</feature>
<feature type="transmembrane region" description="Helical" evidence="7">
    <location>
        <begin position="175"/>
        <end position="195"/>
    </location>
</feature>
<feature type="transmembrane region" description="Helical" evidence="7">
    <location>
        <begin position="417"/>
        <end position="439"/>
    </location>
</feature>
<feature type="region of interest" description="Disordered" evidence="6">
    <location>
        <begin position="1"/>
        <end position="73"/>
    </location>
</feature>
<reference evidence="9 10" key="1">
    <citation type="journal article" date="2023" name="IMA Fungus">
        <title>Comparative genomic study of the Penicillium genus elucidates a diverse pangenome and 15 lateral gene transfer events.</title>
        <authorList>
            <person name="Petersen C."/>
            <person name="Sorensen T."/>
            <person name="Nielsen M.R."/>
            <person name="Sondergaard T.E."/>
            <person name="Sorensen J.L."/>
            <person name="Fitzpatrick D.A."/>
            <person name="Frisvad J.C."/>
            <person name="Nielsen K.L."/>
        </authorList>
    </citation>
    <scope>NUCLEOTIDE SEQUENCE [LARGE SCALE GENOMIC DNA]</scope>
    <source>
        <strain evidence="9 10">IBT 3361</strain>
    </source>
</reference>
<gene>
    <name evidence="9" type="ORF">N7505_004052</name>
</gene>
<dbReference type="SUPFAM" id="SSF103473">
    <property type="entry name" value="MFS general substrate transporter"/>
    <property type="match status" value="1"/>
</dbReference>
<evidence type="ECO:0000313" key="10">
    <source>
        <dbReference type="Proteomes" id="UP001220256"/>
    </source>
</evidence>
<dbReference type="InterPro" id="IPR011701">
    <property type="entry name" value="MFS"/>
</dbReference>
<evidence type="ECO:0000313" key="9">
    <source>
        <dbReference type="EMBL" id="KAJ5275507.1"/>
    </source>
</evidence>
<keyword evidence="4 7" id="KW-1133">Transmembrane helix</keyword>
<feature type="transmembrane region" description="Helical" evidence="7">
    <location>
        <begin position="82"/>
        <end position="108"/>
    </location>
</feature>
<feature type="compositionally biased region" description="Polar residues" evidence="6">
    <location>
        <begin position="16"/>
        <end position="33"/>
    </location>
</feature>
<comment type="similarity">
    <text evidence="2">Belongs to the major facilitator superfamily. TCR/Tet family.</text>
</comment>